<keyword evidence="1 2" id="KW-0597">Phosphoprotein</keyword>
<dbReference type="GO" id="GO:0000160">
    <property type="term" value="P:phosphorelay signal transduction system"/>
    <property type="evidence" value="ECO:0007669"/>
    <property type="project" value="InterPro"/>
</dbReference>
<evidence type="ECO:0000313" key="4">
    <source>
        <dbReference type="EMBL" id="KHE93715.1"/>
    </source>
</evidence>
<dbReference type="Pfam" id="PF00072">
    <property type="entry name" value="Response_reg"/>
    <property type="match status" value="1"/>
</dbReference>
<evidence type="ECO:0000256" key="1">
    <source>
        <dbReference type="ARBA" id="ARBA00022553"/>
    </source>
</evidence>
<dbReference type="SUPFAM" id="SSF52172">
    <property type="entry name" value="CheY-like"/>
    <property type="match status" value="1"/>
</dbReference>
<gene>
    <name evidence="4" type="ORF">SCABRO_00516</name>
</gene>
<dbReference type="eggNOG" id="COG0745">
    <property type="taxonomic scope" value="Bacteria"/>
</dbReference>
<dbReference type="InterPro" id="IPR011006">
    <property type="entry name" value="CheY-like_superfamily"/>
</dbReference>
<dbReference type="AlphaFoldDB" id="A0A0B0ESR1"/>
<dbReference type="Gene3D" id="3.40.50.2300">
    <property type="match status" value="1"/>
</dbReference>
<evidence type="ECO:0000313" key="5">
    <source>
        <dbReference type="Proteomes" id="UP000030652"/>
    </source>
</evidence>
<sequence length="134" mass="15175">MSTRSNTKGKKMRKILIVDDSVDACFLLKSFLEEMDYDIIVSHSGEDAVEKVKSLKPDIMLLDIIMEGISGIEVLKRVRLFDKGIGIIMVTALIDEETCKEALGNGADEYLTKPIDYYHLHKRILGDLLTRNKE</sequence>
<feature type="modified residue" description="4-aspartylphosphate" evidence="2">
    <location>
        <position position="63"/>
    </location>
</feature>
<accession>A0A0B0ESR1</accession>
<dbReference type="Proteomes" id="UP000030652">
    <property type="component" value="Unassembled WGS sequence"/>
</dbReference>
<dbReference type="SMART" id="SM00448">
    <property type="entry name" value="REC"/>
    <property type="match status" value="1"/>
</dbReference>
<comment type="caution">
    <text evidence="4">The sequence shown here is derived from an EMBL/GenBank/DDBJ whole genome shotgun (WGS) entry which is preliminary data.</text>
</comment>
<dbReference type="CDD" id="cd17574">
    <property type="entry name" value="REC_OmpR"/>
    <property type="match status" value="1"/>
</dbReference>
<evidence type="ECO:0000259" key="3">
    <source>
        <dbReference type="PROSITE" id="PS50110"/>
    </source>
</evidence>
<evidence type="ECO:0000256" key="2">
    <source>
        <dbReference type="PROSITE-ProRule" id="PRU00169"/>
    </source>
</evidence>
<protein>
    <recommendedName>
        <fullName evidence="3">Response regulatory domain-containing protein</fullName>
    </recommendedName>
</protein>
<proteinExistence type="predicted"/>
<organism evidence="4 5">
    <name type="scientific">Candidatus Scalindua brodae</name>
    <dbReference type="NCBI Taxonomy" id="237368"/>
    <lineage>
        <taxon>Bacteria</taxon>
        <taxon>Pseudomonadati</taxon>
        <taxon>Planctomycetota</taxon>
        <taxon>Candidatus Brocadiia</taxon>
        <taxon>Candidatus Brocadiales</taxon>
        <taxon>Candidatus Scalinduaceae</taxon>
        <taxon>Candidatus Scalindua</taxon>
    </lineage>
</organism>
<feature type="domain" description="Response regulatory" evidence="3">
    <location>
        <begin position="14"/>
        <end position="128"/>
    </location>
</feature>
<dbReference type="EMBL" id="JRYO01000039">
    <property type="protein sequence ID" value="KHE93715.1"/>
    <property type="molecule type" value="Genomic_DNA"/>
</dbReference>
<dbReference type="PROSITE" id="PS50110">
    <property type="entry name" value="RESPONSE_REGULATORY"/>
    <property type="match status" value="1"/>
</dbReference>
<dbReference type="PANTHER" id="PTHR44591">
    <property type="entry name" value="STRESS RESPONSE REGULATOR PROTEIN 1"/>
    <property type="match status" value="1"/>
</dbReference>
<reference evidence="4 5" key="1">
    <citation type="submission" date="2014-10" db="EMBL/GenBank/DDBJ databases">
        <title>Draft genome of anammox bacterium scalindua brodae, obtained using differential coverage binning of sequence data from two enrichment reactors.</title>
        <authorList>
            <person name="Speth D.R."/>
            <person name="Russ L."/>
            <person name="Kartal B."/>
            <person name="Op den Camp H.J."/>
            <person name="Dutilh B.E."/>
            <person name="Jetten M.S."/>
        </authorList>
    </citation>
    <scope>NUCLEOTIDE SEQUENCE [LARGE SCALE GENOMIC DNA]</scope>
    <source>
        <strain evidence="4">RU1</strain>
    </source>
</reference>
<dbReference type="InterPro" id="IPR050595">
    <property type="entry name" value="Bact_response_regulator"/>
</dbReference>
<name>A0A0B0ESR1_9BACT</name>
<dbReference type="InterPro" id="IPR001789">
    <property type="entry name" value="Sig_transdc_resp-reg_receiver"/>
</dbReference>
<dbReference type="PANTHER" id="PTHR44591:SF3">
    <property type="entry name" value="RESPONSE REGULATORY DOMAIN-CONTAINING PROTEIN"/>
    <property type="match status" value="1"/>
</dbReference>